<accession>A0ABP0DTE4</accession>
<protein>
    <submittedName>
        <fullName evidence="2">Uncharacterized protein</fullName>
    </submittedName>
</protein>
<evidence type="ECO:0000313" key="3">
    <source>
        <dbReference type="Proteomes" id="UP001642502"/>
    </source>
</evidence>
<comment type="caution">
    <text evidence="2">The sequence shown here is derived from an EMBL/GenBank/DDBJ whole genome shotgun (WGS) entry which is preliminary data.</text>
</comment>
<reference evidence="2 3" key="1">
    <citation type="submission" date="2024-01" db="EMBL/GenBank/DDBJ databases">
        <authorList>
            <person name="Allen C."/>
            <person name="Tagirdzhanova G."/>
        </authorList>
    </citation>
    <scope>NUCLEOTIDE SEQUENCE [LARGE SCALE GENOMIC DNA]</scope>
    <source>
        <strain evidence="2 3">CBS 119000</strain>
    </source>
</reference>
<evidence type="ECO:0000313" key="2">
    <source>
        <dbReference type="EMBL" id="CAK7270552.1"/>
    </source>
</evidence>
<dbReference type="Proteomes" id="UP001642502">
    <property type="component" value="Unassembled WGS sequence"/>
</dbReference>
<feature type="region of interest" description="Disordered" evidence="1">
    <location>
        <begin position="643"/>
        <end position="681"/>
    </location>
</feature>
<feature type="compositionally biased region" description="Basic residues" evidence="1">
    <location>
        <begin position="567"/>
        <end position="579"/>
    </location>
</feature>
<organism evidence="2 3">
    <name type="scientific">Sporothrix epigloea</name>
    <dbReference type="NCBI Taxonomy" id="1892477"/>
    <lineage>
        <taxon>Eukaryota</taxon>
        <taxon>Fungi</taxon>
        <taxon>Dikarya</taxon>
        <taxon>Ascomycota</taxon>
        <taxon>Pezizomycotina</taxon>
        <taxon>Sordariomycetes</taxon>
        <taxon>Sordariomycetidae</taxon>
        <taxon>Ophiostomatales</taxon>
        <taxon>Ophiostomataceae</taxon>
        <taxon>Sporothrix</taxon>
    </lineage>
</organism>
<sequence>MAFHQPTRPAIQRPAREQSEERDSLIPSPVVPAAFEESQTWVLFSPAADTATTYSTLDSLPETSHHTAGRSRLSDLGSLRSLEPSNYASSVAQAALTRPAHSGLIFNPTAQSHADDEAVESDDGLPDAEEDIELDSLDSHLPDFRSIHNQTQTHRLHSCTPVTATTSVNLPTHDGLGSFRIGDTVGMSAAVQKHLYSFEQFNPRRVSKRRRESLDLAQLRVADEFSEVAERTRRIEAWRWEHSRVLLEEIQKETRRRRGSELSARRRRPSIGLPAVAPEVTATDLTAQFDASRDWHDQEEACPLPEVRMAAGEDNEDEQDEGFWSRIARKFMLEFMGIDDRILSVLFGEDIAGEEQDVEMKTTPMPPVPVSLLNASVAAGMDADTERGHEGDTSWQLRLLERIARELGIFVHSHMNAHPGAFSTFTRVQNMPLPYAGLPVIPESTTPVDLKSTLGSEDAAVPAQGRERAIYDVPLTDTTATLPYFKPTMQDAPPMSKSNQTSMDPLTAARLGENTAPCAAASSAPSGAAAAAPTFTQEEWEQDLDVKLIFRYLRSRLFSGSDSASNHTHRHHSHHHAHHSNSNGITTNAANMQEAAAKVARVRQHHPLVGRGPSTARLPGGERRPSLVLRNLNAPGVASPLSPIPLGLRHSHGTATSCASHSTRRSARRSSVSSRHSSRHYWDIGGSLGTGSVIASAGPMGSWGEA</sequence>
<keyword evidence="3" id="KW-1185">Reference proteome</keyword>
<gene>
    <name evidence="2" type="ORF">SEPCBS119000_004147</name>
</gene>
<feature type="compositionally biased region" description="Basic and acidic residues" evidence="1">
    <location>
        <begin position="14"/>
        <end position="24"/>
    </location>
</feature>
<evidence type="ECO:0000256" key="1">
    <source>
        <dbReference type="SAM" id="MobiDB-lite"/>
    </source>
</evidence>
<name>A0ABP0DTE4_9PEZI</name>
<proteinExistence type="predicted"/>
<feature type="region of interest" description="Disordered" evidence="1">
    <location>
        <begin position="560"/>
        <end position="585"/>
    </location>
</feature>
<feature type="region of interest" description="Disordered" evidence="1">
    <location>
        <begin position="106"/>
        <end position="125"/>
    </location>
</feature>
<dbReference type="EMBL" id="CAWUON010000060">
    <property type="protein sequence ID" value="CAK7270552.1"/>
    <property type="molecule type" value="Genomic_DNA"/>
</dbReference>
<feature type="region of interest" description="Disordered" evidence="1">
    <location>
        <begin position="1"/>
        <end position="28"/>
    </location>
</feature>